<dbReference type="Proteomes" id="UP000322244">
    <property type="component" value="Unassembled WGS sequence"/>
</dbReference>
<dbReference type="GO" id="GO:0006527">
    <property type="term" value="P:L-arginine catabolic process"/>
    <property type="evidence" value="ECO:0007669"/>
    <property type="project" value="InterPro"/>
</dbReference>
<dbReference type="SUPFAM" id="SSF56271">
    <property type="entry name" value="Pyruvoyl-dependent histidine and arginine decarboxylases"/>
    <property type="match status" value="1"/>
</dbReference>
<dbReference type="OrthoDB" id="9783061at2"/>
<comment type="similarity">
    <text evidence="2">Belongs to the pyruvoyl-dependent arginine decarboxylase family.</text>
</comment>
<evidence type="ECO:0000313" key="10">
    <source>
        <dbReference type="Proteomes" id="UP000322244"/>
    </source>
</evidence>
<evidence type="ECO:0000256" key="1">
    <source>
        <dbReference type="ARBA" id="ARBA00001928"/>
    </source>
</evidence>
<dbReference type="SFLD" id="SFLDS00055">
    <property type="entry name" value="Pyruvoyl-Dependent_Histidine/A"/>
    <property type="match status" value="1"/>
</dbReference>
<dbReference type="Gene3D" id="3.50.20.10">
    <property type="entry name" value="Pyruvoyl-Dependent Histidine Decarboxylase, subunit B"/>
    <property type="match status" value="1"/>
</dbReference>
<dbReference type="Pfam" id="PF01862">
    <property type="entry name" value="PvlArgDC"/>
    <property type="match status" value="1"/>
</dbReference>
<evidence type="ECO:0000256" key="6">
    <source>
        <dbReference type="ARBA" id="ARBA00023239"/>
    </source>
</evidence>
<evidence type="ECO:0000313" key="9">
    <source>
        <dbReference type="EMBL" id="KAA0019509.1"/>
    </source>
</evidence>
<evidence type="ECO:0000256" key="3">
    <source>
        <dbReference type="ARBA" id="ARBA00012426"/>
    </source>
</evidence>
<dbReference type="InterPro" id="IPR002724">
    <property type="entry name" value="Pyruvoyl-dep_arg_deCO2ase"/>
</dbReference>
<evidence type="ECO:0000256" key="4">
    <source>
        <dbReference type="ARBA" id="ARBA00014727"/>
    </source>
</evidence>
<proteinExistence type="inferred from homology"/>
<accession>A0A5A7S6M4</accession>
<dbReference type="InterPro" id="IPR016104">
    <property type="entry name" value="Pyr-dep_his/arg-deCO2ase"/>
</dbReference>
<evidence type="ECO:0000256" key="2">
    <source>
        <dbReference type="ARBA" id="ARBA00008611"/>
    </source>
</evidence>
<keyword evidence="5" id="KW-0210">Decarboxylase</keyword>
<dbReference type="PANTHER" id="PTHR40438:SF1">
    <property type="entry name" value="PYRUVOYL-DEPENDENT ARGININE DECARBOXYLASE"/>
    <property type="match status" value="1"/>
</dbReference>
<dbReference type="EC" id="4.1.1.19" evidence="3"/>
<keyword evidence="6" id="KW-0456">Lyase</keyword>
<gene>
    <name evidence="9" type="ORF">FOY51_22805</name>
</gene>
<comment type="catalytic activity">
    <reaction evidence="8">
        <text>L-arginine + H(+) = agmatine + CO2</text>
        <dbReference type="Rhea" id="RHEA:17641"/>
        <dbReference type="ChEBI" id="CHEBI:15378"/>
        <dbReference type="ChEBI" id="CHEBI:16526"/>
        <dbReference type="ChEBI" id="CHEBI:32682"/>
        <dbReference type="ChEBI" id="CHEBI:58145"/>
        <dbReference type="EC" id="4.1.1.19"/>
    </reaction>
</comment>
<comment type="caution">
    <text evidence="9">The sequence shown here is derived from an EMBL/GenBank/DDBJ whole genome shotgun (WGS) entry which is preliminary data.</text>
</comment>
<dbReference type="PANTHER" id="PTHR40438">
    <property type="entry name" value="PYRUVOYL-DEPENDENT ARGININE DECARBOXYLASE"/>
    <property type="match status" value="1"/>
</dbReference>
<comment type="cofactor">
    <cofactor evidence="1">
        <name>pyruvate</name>
        <dbReference type="ChEBI" id="CHEBI:15361"/>
    </cofactor>
</comment>
<organism evidence="9 10">
    <name type="scientific">Antrihabitans cavernicola</name>
    <dbReference type="NCBI Taxonomy" id="2495913"/>
    <lineage>
        <taxon>Bacteria</taxon>
        <taxon>Bacillati</taxon>
        <taxon>Actinomycetota</taxon>
        <taxon>Actinomycetes</taxon>
        <taxon>Mycobacteriales</taxon>
        <taxon>Nocardiaceae</taxon>
        <taxon>Antrihabitans</taxon>
    </lineage>
</organism>
<dbReference type="GO" id="GO:0008792">
    <property type="term" value="F:arginine decarboxylase activity"/>
    <property type="evidence" value="ECO:0007669"/>
    <property type="project" value="UniProtKB-EC"/>
</dbReference>
<name>A0A5A7S6M4_9NOCA</name>
<dbReference type="InterPro" id="IPR016105">
    <property type="entry name" value="Pyr-dep_his/arg-deCO2ase_sand"/>
</dbReference>
<reference evidence="9 10" key="1">
    <citation type="submission" date="2019-07" db="EMBL/GenBank/DDBJ databases">
        <title>Rhodococcus cavernicolus sp. nov., isolated from a cave.</title>
        <authorList>
            <person name="Lee S.D."/>
        </authorList>
    </citation>
    <scope>NUCLEOTIDE SEQUENCE [LARGE SCALE GENOMIC DNA]</scope>
    <source>
        <strain evidence="9 10">C1-24</strain>
    </source>
</reference>
<sequence>MTTHWPTQLRRRRSALGATNGLTIELGSAIGVARTSLAAFDDALCQLGVGDVNLIRLSSVIPPSSRVALSDRVRKPLGWGDRLYCVFAEQHATKVGETAAAGIGWVLRDDGSGAGLFVEHEAPTETEVVDLIERSLADMTRSRGGRYTPVTMHTTEATCTGDPTCALVLAAYKSDSWFPEVMF</sequence>
<protein>
    <recommendedName>
        <fullName evidence="4">Pyruvoyl-dependent arginine decarboxylase AaxB</fullName>
        <ecNumber evidence="3">4.1.1.19</ecNumber>
    </recommendedName>
</protein>
<keyword evidence="10" id="KW-1185">Reference proteome</keyword>
<evidence type="ECO:0000256" key="5">
    <source>
        <dbReference type="ARBA" id="ARBA00022793"/>
    </source>
</evidence>
<dbReference type="SFLD" id="SFLDG01170">
    <property type="entry name" value="Pyruvoyl-dependent_arginine_de"/>
    <property type="match status" value="1"/>
</dbReference>
<keyword evidence="7" id="KW-0670">Pyruvate</keyword>
<dbReference type="AlphaFoldDB" id="A0A5A7S6M4"/>
<evidence type="ECO:0000256" key="7">
    <source>
        <dbReference type="ARBA" id="ARBA00023317"/>
    </source>
</evidence>
<dbReference type="EMBL" id="VLNY01000015">
    <property type="protein sequence ID" value="KAA0019509.1"/>
    <property type="molecule type" value="Genomic_DNA"/>
</dbReference>
<evidence type="ECO:0000256" key="8">
    <source>
        <dbReference type="ARBA" id="ARBA00049309"/>
    </source>
</evidence>